<keyword evidence="4" id="KW-1185">Reference proteome</keyword>
<dbReference type="PANTHER" id="PTHR33755:SF6">
    <property type="entry name" value="PLASMID STABILIZATION SYSTEM PROTEIN"/>
    <property type="match status" value="1"/>
</dbReference>
<evidence type="ECO:0000256" key="2">
    <source>
        <dbReference type="ARBA" id="ARBA00022649"/>
    </source>
</evidence>
<keyword evidence="2" id="KW-1277">Toxin-antitoxin system</keyword>
<dbReference type="Gene3D" id="3.30.2310.20">
    <property type="entry name" value="RelE-like"/>
    <property type="match status" value="1"/>
</dbReference>
<dbReference type="RefSeq" id="WP_350393999.1">
    <property type="nucleotide sequence ID" value="NZ_JBELQE010000055.1"/>
</dbReference>
<dbReference type="InterPro" id="IPR051803">
    <property type="entry name" value="TA_system_RelE-like_toxin"/>
</dbReference>
<dbReference type="InterPro" id="IPR007712">
    <property type="entry name" value="RelE/ParE_toxin"/>
</dbReference>
<dbReference type="Pfam" id="PF05016">
    <property type="entry name" value="ParE_toxin"/>
    <property type="match status" value="1"/>
</dbReference>
<protein>
    <submittedName>
        <fullName evidence="3">Type II toxin-antitoxin system RelE/ParE family toxin</fullName>
    </submittedName>
</protein>
<dbReference type="InterPro" id="IPR035093">
    <property type="entry name" value="RelE/ParE_toxin_dom_sf"/>
</dbReference>
<sequence length="110" mass="12375">MPGDGRETKTPHVGDIVRRPRARQDLLDLWDYIADENETAADGVLDRVESVLEMLADNPEAGRLGAELFENLRSFPVGSSVLFYFPKQHGIELVRVLSGYRDIGRDDFEA</sequence>
<reference evidence="3 4" key="1">
    <citation type="submission" date="2024-06" db="EMBL/GenBank/DDBJ databases">
        <authorList>
            <person name="Campbell A.G."/>
        </authorList>
    </citation>
    <scope>NUCLEOTIDE SEQUENCE [LARGE SCALE GENOMIC DNA]</scope>
    <source>
        <strain evidence="3 4">EM12</strain>
    </source>
</reference>
<organism evidence="3 4">
    <name type="scientific">Methylorubrum podarium</name>
    <dbReference type="NCBI Taxonomy" id="200476"/>
    <lineage>
        <taxon>Bacteria</taxon>
        <taxon>Pseudomonadati</taxon>
        <taxon>Pseudomonadota</taxon>
        <taxon>Alphaproteobacteria</taxon>
        <taxon>Hyphomicrobiales</taxon>
        <taxon>Methylobacteriaceae</taxon>
        <taxon>Methylorubrum</taxon>
    </lineage>
</organism>
<dbReference type="EMBL" id="JBELQE010000055">
    <property type="protein sequence ID" value="MER2250135.1"/>
    <property type="molecule type" value="Genomic_DNA"/>
</dbReference>
<comment type="similarity">
    <text evidence="1">Belongs to the RelE toxin family.</text>
</comment>
<dbReference type="PANTHER" id="PTHR33755">
    <property type="entry name" value="TOXIN PARE1-RELATED"/>
    <property type="match status" value="1"/>
</dbReference>
<proteinExistence type="inferred from homology"/>
<evidence type="ECO:0000313" key="3">
    <source>
        <dbReference type="EMBL" id="MER2250135.1"/>
    </source>
</evidence>
<dbReference type="Proteomes" id="UP001480955">
    <property type="component" value="Unassembled WGS sequence"/>
</dbReference>
<comment type="caution">
    <text evidence="3">The sequence shown here is derived from an EMBL/GenBank/DDBJ whole genome shotgun (WGS) entry which is preliminary data.</text>
</comment>
<accession>A0ABV1QL88</accession>
<gene>
    <name evidence="3" type="ORF">ABS772_09470</name>
</gene>
<evidence type="ECO:0000256" key="1">
    <source>
        <dbReference type="ARBA" id="ARBA00006226"/>
    </source>
</evidence>
<evidence type="ECO:0000313" key="4">
    <source>
        <dbReference type="Proteomes" id="UP001480955"/>
    </source>
</evidence>
<name>A0ABV1QL88_9HYPH</name>